<evidence type="ECO:0000256" key="2">
    <source>
        <dbReference type="PROSITE-ProRule" id="PRU00335"/>
    </source>
</evidence>
<dbReference type="InterPro" id="IPR025722">
    <property type="entry name" value="TetR"/>
</dbReference>
<sequence>MKNTRAKILNAALQLFNDKGMVNVSLRQIAQELKISQGNLNYHFKLKEDIVEALYVQLVGEMNLQMTSMDAAGTVLEALYESSLKTMEKMFDYKFILIDFIHLMNANPKIKSHYADLMKIRNEQFQVIFHSLIKSNILRRPEFEHEYERLYQRMNIAGDSWINIYATFDENNTVQYYCNLLFEMIYPYLTEKGKEAYQKIRKA</sequence>
<dbReference type="GO" id="GO:0003677">
    <property type="term" value="F:DNA binding"/>
    <property type="evidence" value="ECO:0007669"/>
    <property type="project" value="UniProtKB-UniRule"/>
</dbReference>
<dbReference type="PANTHER" id="PTHR43479:SF11">
    <property type="entry name" value="ACREF_ENVCD OPERON REPRESSOR-RELATED"/>
    <property type="match status" value="1"/>
</dbReference>
<dbReference type="PROSITE" id="PS50977">
    <property type="entry name" value="HTH_TETR_2"/>
    <property type="match status" value="1"/>
</dbReference>
<dbReference type="InterPro" id="IPR009057">
    <property type="entry name" value="Homeodomain-like_sf"/>
</dbReference>
<evidence type="ECO:0000313" key="4">
    <source>
        <dbReference type="EMBL" id="SMG45797.1"/>
    </source>
</evidence>
<keyword evidence="5" id="KW-1185">Reference proteome</keyword>
<evidence type="ECO:0000313" key="5">
    <source>
        <dbReference type="Proteomes" id="UP000193804"/>
    </source>
</evidence>
<feature type="DNA-binding region" description="H-T-H motif" evidence="2">
    <location>
        <begin position="25"/>
        <end position="44"/>
    </location>
</feature>
<protein>
    <submittedName>
        <fullName evidence="4">Transcriptional regulator, TetR family</fullName>
    </submittedName>
</protein>
<feature type="domain" description="HTH tetR-type" evidence="3">
    <location>
        <begin position="2"/>
        <end position="62"/>
    </location>
</feature>
<dbReference type="AlphaFoldDB" id="A0A1X7KWS4"/>
<accession>A0A1X7KWS4</accession>
<dbReference type="InterPro" id="IPR050624">
    <property type="entry name" value="HTH-type_Tx_Regulator"/>
</dbReference>
<evidence type="ECO:0000256" key="1">
    <source>
        <dbReference type="ARBA" id="ARBA00023125"/>
    </source>
</evidence>
<reference evidence="5" key="1">
    <citation type="submission" date="2017-04" db="EMBL/GenBank/DDBJ databases">
        <authorList>
            <person name="Varghese N."/>
            <person name="Submissions S."/>
        </authorList>
    </citation>
    <scope>NUCLEOTIDE SEQUENCE [LARGE SCALE GENOMIC DNA]</scope>
    <source>
        <strain evidence="5">DSM 4125</strain>
    </source>
</reference>
<keyword evidence="1 2" id="KW-0238">DNA-binding</keyword>
<dbReference type="Pfam" id="PF13972">
    <property type="entry name" value="TetR"/>
    <property type="match status" value="1"/>
</dbReference>
<dbReference type="RefSeq" id="WP_085518324.1">
    <property type="nucleotide sequence ID" value="NZ_FXAW01000007.1"/>
</dbReference>
<proteinExistence type="predicted"/>
<dbReference type="Gene3D" id="1.10.357.10">
    <property type="entry name" value="Tetracycline Repressor, domain 2"/>
    <property type="match status" value="1"/>
</dbReference>
<dbReference type="EMBL" id="FXAW01000007">
    <property type="protein sequence ID" value="SMG45797.1"/>
    <property type="molecule type" value="Genomic_DNA"/>
</dbReference>
<dbReference type="PRINTS" id="PR00455">
    <property type="entry name" value="HTHTETR"/>
</dbReference>
<dbReference type="PANTHER" id="PTHR43479">
    <property type="entry name" value="ACREF/ENVCD OPERON REPRESSOR-RELATED"/>
    <property type="match status" value="1"/>
</dbReference>
<dbReference type="Pfam" id="PF00440">
    <property type="entry name" value="TetR_N"/>
    <property type="match status" value="1"/>
</dbReference>
<evidence type="ECO:0000259" key="3">
    <source>
        <dbReference type="PROSITE" id="PS50977"/>
    </source>
</evidence>
<gene>
    <name evidence="4" type="ORF">SAMN05661096_03187</name>
</gene>
<dbReference type="OrthoDB" id="9785164at2"/>
<name>A0A1X7KWS4_9BACT</name>
<dbReference type="Proteomes" id="UP000193804">
    <property type="component" value="Unassembled WGS sequence"/>
</dbReference>
<dbReference type="InterPro" id="IPR001647">
    <property type="entry name" value="HTH_TetR"/>
</dbReference>
<organism evidence="4 5">
    <name type="scientific">Marivirga sericea</name>
    <dbReference type="NCBI Taxonomy" id="1028"/>
    <lineage>
        <taxon>Bacteria</taxon>
        <taxon>Pseudomonadati</taxon>
        <taxon>Bacteroidota</taxon>
        <taxon>Cytophagia</taxon>
        <taxon>Cytophagales</taxon>
        <taxon>Marivirgaceae</taxon>
        <taxon>Marivirga</taxon>
    </lineage>
</organism>
<dbReference type="SUPFAM" id="SSF46689">
    <property type="entry name" value="Homeodomain-like"/>
    <property type="match status" value="1"/>
</dbReference>